<dbReference type="EMBL" id="CAXAMN010021751">
    <property type="protein sequence ID" value="CAK9063089.1"/>
    <property type="molecule type" value="Genomic_DNA"/>
</dbReference>
<reference evidence="3 4" key="1">
    <citation type="submission" date="2024-02" db="EMBL/GenBank/DDBJ databases">
        <authorList>
            <person name="Chen Y."/>
            <person name="Shah S."/>
            <person name="Dougan E. K."/>
            <person name="Thang M."/>
            <person name="Chan C."/>
        </authorList>
    </citation>
    <scope>NUCLEOTIDE SEQUENCE [LARGE SCALE GENOMIC DNA]</scope>
</reference>
<sequence>MEVQSAIQFQGSQRDDSASRHQGNLVEEQLPLPGPGGGKKHGVPPSTARKLAANSAMLSAMMVMSVRGLFGQLSSFNSLIKVCAKSVSDSGPAGALAAAEGAFRSMLEAEVQPDTISCSVRRLQLLASWQSVAERECDACARAGDSERAREWLCAMTQASLQPDVVSSSTLIRLGVPAWSGEMWGVEPMCAAPAPQRGHLLQQLREQRQAVDSWAYAAAARPGKSSTTSTTGHGDEVIDACAQQGDLRQAGQWLRACEEDEKMGWRAPSAVLNTCASRGAASAAEGWLEEMLERRLRPNLISFNSVARHRSGGSEVLKAYARSKSSGKSTDAAERLFRGMTAAEVAPDLISYNSALSVAVATGSPAAIERWVRRLCAAQLRPDGATFTTLLREAGKDVEPWAEFKRVAPLGGRST</sequence>
<dbReference type="PANTHER" id="PTHR47447">
    <property type="entry name" value="OS03G0856100 PROTEIN"/>
    <property type="match status" value="1"/>
</dbReference>
<feature type="compositionally biased region" description="Polar residues" evidence="2">
    <location>
        <begin position="1"/>
        <end position="12"/>
    </location>
</feature>
<name>A0ABP0NHQ0_9DINO</name>
<protein>
    <submittedName>
        <fullName evidence="3">Uncharacterized protein</fullName>
    </submittedName>
</protein>
<evidence type="ECO:0000313" key="4">
    <source>
        <dbReference type="Proteomes" id="UP001642484"/>
    </source>
</evidence>
<dbReference type="InterPro" id="IPR011990">
    <property type="entry name" value="TPR-like_helical_dom_sf"/>
</dbReference>
<evidence type="ECO:0000256" key="2">
    <source>
        <dbReference type="SAM" id="MobiDB-lite"/>
    </source>
</evidence>
<evidence type="ECO:0000256" key="1">
    <source>
        <dbReference type="ARBA" id="ARBA00022737"/>
    </source>
</evidence>
<gene>
    <name evidence="3" type="ORF">CCMP2556_LOCUS31019</name>
</gene>
<evidence type="ECO:0000313" key="3">
    <source>
        <dbReference type="EMBL" id="CAK9063089.1"/>
    </source>
</evidence>
<dbReference type="PANTHER" id="PTHR47447:SF17">
    <property type="entry name" value="OS12G0638900 PROTEIN"/>
    <property type="match status" value="1"/>
</dbReference>
<keyword evidence="1" id="KW-0677">Repeat</keyword>
<dbReference type="Proteomes" id="UP001642484">
    <property type="component" value="Unassembled WGS sequence"/>
</dbReference>
<proteinExistence type="predicted"/>
<accession>A0ABP0NHQ0</accession>
<organism evidence="3 4">
    <name type="scientific">Durusdinium trenchii</name>
    <dbReference type="NCBI Taxonomy" id="1381693"/>
    <lineage>
        <taxon>Eukaryota</taxon>
        <taxon>Sar</taxon>
        <taxon>Alveolata</taxon>
        <taxon>Dinophyceae</taxon>
        <taxon>Suessiales</taxon>
        <taxon>Symbiodiniaceae</taxon>
        <taxon>Durusdinium</taxon>
    </lineage>
</organism>
<dbReference type="Gene3D" id="1.25.40.10">
    <property type="entry name" value="Tetratricopeptide repeat domain"/>
    <property type="match status" value="3"/>
</dbReference>
<feature type="region of interest" description="Disordered" evidence="2">
    <location>
        <begin position="1"/>
        <end position="47"/>
    </location>
</feature>
<comment type="caution">
    <text evidence="3">The sequence shown here is derived from an EMBL/GenBank/DDBJ whole genome shotgun (WGS) entry which is preliminary data.</text>
</comment>
<keyword evidence="4" id="KW-1185">Reference proteome</keyword>